<protein>
    <submittedName>
        <fullName evidence="1">Uncharacterized protein</fullName>
    </submittedName>
</protein>
<accession>A0A5E4G6X8</accession>
<name>A0A5E4G6X8_PRUDU</name>
<reference evidence="2" key="1">
    <citation type="journal article" date="2020" name="Plant J.">
        <title>Transposons played a major role in the diversification between the closely related almond and peach genomes: results from the almond genome sequence.</title>
        <authorList>
            <person name="Alioto T."/>
            <person name="Alexiou K.G."/>
            <person name="Bardil A."/>
            <person name="Barteri F."/>
            <person name="Castanera R."/>
            <person name="Cruz F."/>
            <person name="Dhingra A."/>
            <person name="Duval H."/>
            <person name="Fernandez I Marti A."/>
            <person name="Frias L."/>
            <person name="Galan B."/>
            <person name="Garcia J.L."/>
            <person name="Howad W."/>
            <person name="Gomez-Garrido J."/>
            <person name="Gut M."/>
            <person name="Julca I."/>
            <person name="Morata J."/>
            <person name="Puigdomenech P."/>
            <person name="Ribeca P."/>
            <person name="Rubio Cabetas M.J."/>
            <person name="Vlasova A."/>
            <person name="Wirthensohn M."/>
            <person name="Garcia-Mas J."/>
            <person name="Gabaldon T."/>
            <person name="Casacuberta J.M."/>
            <person name="Arus P."/>
        </authorList>
    </citation>
    <scope>NUCLEOTIDE SEQUENCE [LARGE SCALE GENOMIC DNA]</scope>
    <source>
        <strain evidence="2">cv. Texas</strain>
    </source>
</reference>
<evidence type="ECO:0000313" key="1">
    <source>
        <dbReference type="EMBL" id="VVA35519.1"/>
    </source>
</evidence>
<organism evidence="1 2">
    <name type="scientific">Prunus dulcis</name>
    <name type="common">Almond</name>
    <name type="synonym">Amygdalus dulcis</name>
    <dbReference type="NCBI Taxonomy" id="3755"/>
    <lineage>
        <taxon>Eukaryota</taxon>
        <taxon>Viridiplantae</taxon>
        <taxon>Streptophyta</taxon>
        <taxon>Embryophyta</taxon>
        <taxon>Tracheophyta</taxon>
        <taxon>Spermatophyta</taxon>
        <taxon>Magnoliopsida</taxon>
        <taxon>eudicotyledons</taxon>
        <taxon>Gunneridae</taxon>
        <taxon>Pentapetalae</taxon>
        <taxon>rosids</taxon>
        <taxon>fabids</taxon>
        <taxon>Rosales</taxon>
        <taxon>Rosaceae</taxon>
        <taxon>Amygdaloideae</taxon>
        <taxon>Amygdaleae</taxon>
        <taxon>Prunus</taxon>
    </lineage>
</organism>
<dbReference type="InParanoid" id="A0A5E4G6X8"/>
<sequence>AKPKNLLALNARLVQAPFSYGLEDIDWGSWDANLEWLGSNLGVPLPEDFLP</sequence>
<dbReference type="AlphaFoldDB" id="A0A5E4G6X8"/>
<feature type="non-terminal residue" evidence="1">
    <location>
        <position position="1"/>
    </location>
</feature>
<dbReference type="Gramene" id="VVA35519">
    <property type="protein sequence ID" value="VVA35519"/>
    <property type="gene ID" value="Prudul26B008039"/>
</dbReference>
<dbReference type="Proteomes" id="UP000327085">
    <property type="component" value="Chromosome 3"/>
</dbReference>
<dbReference type="EMBL" id="CABIKO010000393">
    <property type="protein sequence ID" value="VVA35519.1"/>
    <property type="molecule type" value="Genomic_DNA"/>
</dbReference>
<evidence type="ECO:0000313" key="2">
    <source>
        <dbReference type="Proteomes" id="UP000327085"/>
    </source>
</evidence>
<proteinExistence type="predicted"/>
<gene>
    <name evidence="1" type="ORF">ALMOND_2B008039</name>
</gene>